<dbReference type="EC" id="3.4.23.-" evidence="2"/>
<dbReference type="SUPFAM" id="SSF50630">
    <property type="entry name" value="Acid proteases"/>
    <property type="match status" value="1"/>
</dbReference>
<dbReference type="NCBIfam" id="TIGR02281">
    <property type="entry name" value="clan_AA_DTGA"/>
    <property type="match status" value="1"/>
</dbReference>
<dbReference type="InterPro" id="IPR001969">
    <property type="entry name" value="Aspartic_peptidase_AS"/>
</dbReference>
<dbReference type="OrthoDB" id="7595324at2"/>
<keyword evidence="2" id="KW-0645">Protease</keyword>
<evidence type="ECO:0000256" key="1">
    <source>
        <dbReference type="SAM" id="SignalP"/>
    </source>
</evidence>
<dbReference type="InterPro" id="IPR011969">
    <property type="entry name" value="Clan_AA_Asp_peptidase_C"/>
</dbReference>
<keyword evidence="2" id="KW-0378">Hydrolase</keyword>
<proteinExistence type="predicted"/>
<dbReference type="Proteomes" id="UP001055460">
    <property type="component" value="Chromosome"/>
</dbReference>
<organism evidence="2 3">
    <name type="scientific">Ensifer adhaerens</name>
    <name type="common">Sinorhizobium morelense</name>
    <dbReference type="NCBI Taxonomy" id="106592"/>
    <lineage>
        <taxon>Bacteria</taxon>
        <taxon>Pseudomonadati</taxon>
        <taxon>Pseudomonadota</taxon>
        <taxon>Alphaproteobacteria</taxon>
        <taxon>Hyphomicrobiales</taxon>
        <taxon>Rhizobiaceae</taxon>
        <taxon>Sinorhizobium/Ensifer group</taxon>
        <taxon>Ensifer</taxon>
    </lineage>
</organism>
<dbReference type="PROSITE" id="PS00141">
    <property type="entry name" value="ASP_PROTEASE"/>
    <property type="match status" value="1"/>
</dbReference>
<evidence type="ECO:0000313" key="2">
    <source>
        <dbReference type="EMBL" id="USJ23130.1"/>
    </source>
</evidence>
<feature type="signal peptide" evidence="1">
    <location>
        <begin position="1"/>
        <end position="30"/>
    </location>
</feature>
<dbReference type="Pfam" id="PF13975">
    <property type="entry name" value="gag-asp_proteas"/>
    <property type="match status" value="1"/>
</dbReference>
<dbReference type="EMBL" id="CP098807">
    <property type="protein sequence ID" value="USJ23130.1"/>
    <property type="molecule type" value="Genomic_DNA"/>
</dbReference>
<sequence length="175" mass="18267">MLVRLLTLAGAAAVAAILVPNLATRFLSHADNGKTTQEAAAPPTTTAKYAMGRSVVLDADDRGHFIGTFRINGRTERGLVDTGASAIIINFSTARRLGISASTLDFAAARVNTANGIVGAAPAVLSRIEIGGISVRDVQALVLPDKALSGTLIGMTFLNRLSSFRVEDGDLHLVR</sequence>
<dbReference type="InterPro" id="IPR034122">
    <property type="entry name" value="Retropepsin-like_bacterial"/>
</dbReference>
<dbReference type="CDD" id="cd05483">
    <property type="entry name" value="retropepsin_like_bacteria"/>
    <property type="match status" value="1"/>
</dbReference>
<dbReference type="GO" id="GO:0006508">
    <property type="term" value="P:proteolysis"/>
    <property type="evidence" value="ECO:0007669"/>
    <property type="project" value="UniProtKB-KW"/>
</dbReference>
<dbReference type="InterPro" id="IPR021109">
    <property type="entry name" value="Peptidase_aspartic_dom_sf"/>
</dbReference>
<feature type="chain" id="PRO_5040113380" evidence="1">
    <location>
        <begin position="31"/>
        <end position="175"/>
    </location>
</feature>
<gene>
    <name evidence="2" type="ORF">NE863_17900</name>
</gene>
<dbReference type="Gene3D" id="2.40.70.10">
    <property type="entry name" value="Acid Proteases"/>
    <property type="match status" value="1"/>
</dbReference>
<protein>
    <submittedName>
        <fullName evidence="2">TIGR02281 family clan AA aspartic protease</fullName>
        <ecNumber evidence="2">3.4.23.-</ecNumber>
    </submittedName>
</protein>
<dbReference type="RefSeq" id="WP_089043333.1">
    <property type="nucleotide sequence ID" value="NZ_CAXURO020000001.1"/>
</dbReference>
<name>A0A9Q8Y630_ENSAD</name>
<reference evidence="2" key="1">
    <citation type="submission" date="2022-06" db="EMBL/GenBank/DDBJ databases">
        <title>Physiological and biochemical characterization and genomic elucidation of a strain of the genus Ensifer adhaerens M8 that combines arsenic oxidation and chromium reduction.</title>
        <authorList>
            <person name="Li X."/>
            <person name="Yu c."/>
        </authorList>
    </citation>
    <scope>NUCLEOTIDE SEQUENCE</scope>
    <source>
        <strain evidence="2">M8</strain>
    </source>
</reference>
<accession>A0A9Q8Y630</accession>
<evidence type="ECO:0000313" key="3">
    <source>
        <dbReference type="Proteomes" id="UP001055460"/>
    </source>
</evidence>
<dbReference type="AlphaFoldDB" id="A0A9Q8Y630"/>
<dbReference type="GO" id="GO:0004190">
    <property type="term" value="F:aspartic-type endopeptidase activity"/>
    <property type="evidence" value="ECO:0007669"/>
    <property type="project" value="InterPro"/>
</dbReference>
<keyword evidence="1" id="KW-0732">Signal</keyword>